<dbReference type="Proteomes" id="UP000595046">
    <property type="component" value="Chromosome"/>
</dbReference>
<name>A0A7T1T2E1_9ACTN</name>
<feature type="domain" description="Tetracycline repressor TetR C-terminal" evidence="3">
    <location>
        <begin position="3"/>
        <end position="62"/>
    </location>
</feature>
<gene>
    <name evidence="4" type="ORF">G4Z16_00670</name>
</gene>
<dbReference type="Gene3D" id="1.10.357.10">
    <property type="entry name" value="Tetracycline Repressor, domain 2"/>
    <property type="match status" value="1"/>
</dbReference>
<organism evidence="4 5">
    <name type="scientific">Streptomyces bathyalis</name>
    <dbReference type="NCBI Taxonomy" id="2710756"/>
    <lineage>
        <taxon>Bacteria</taxon>
        <taxon>Bacillati</taxon>
        <taxon>Actinomycetota</taxon>
        <taxon>Actinomycetes</taxon>
        <taxon>Kitasatosporales</taxon>
        <taxon>Streptomycetaceae</taxon>
        <taxon>Streptomyces</taxon>
    </lineage>
</organism>
<dbReference type="SUPFAM" id="SSF48498">
    <property type="entry name" value="Tetracyclin repressor-like, C-terminal domain"/>
    <property type="match status" value="1"/>
</dbReference>
<dbReference type="GO" id="GO:0045892">
    <property type="term" value="P:negative regulation of DNA-templated transcription"/>
    <property type="evidence" value="ECO:0007669"/>
    <property type="project" value="InterPro"/>
</dbReference>
<dbReference type="EMBL" id="CP048882">
    <property type="protein sequence ID" value="QPP05147.1"/>
    <property type="molecule type" value="Genomic_DNA"/>
</dbReference>
<keyword evidence="2" id="KW-0804">Transcription</keyword>
<dbReference type="AlphaFoldDB" id="A0A7T1T2E1"/>
<dbReference type="InterPro" id="IPR004111">
    <property type="entry name" value="Repressor_TetR_C"/>
</dbReference>
<evidence type="ECO:0000313" key="5">
    <source>
        <dbReference type="Proteomes" id="UP000595046"/>
    </source>
</evidence>
<reference evidence="5" key="1">
    <citation type="submission" date="2020-02" db="EMBL/GenBank/DDBJ databases">
        <title>Streptomyces sp. ASO4wet.</title>
        <authorList>
            <person name="Risdian C."/>
            <person name="Landwehr W."/>
            <person name="Schupp P."/>
            <person name="Wink J."/>
        </authorList>
    </citation>
    <scope>NUCLEOTIDE SEQUENCE [LARGE SCALE GENOMIC DNA]</scope>
    <source>
        <strain evidence="5">ASO4wet</strain>
    </source>
</reference>
<dbReference type="InterPro" id="IPR036271">
    <property type="entry name" value="Tet_transcr_reg_TetR-rel_C_sf"/>
</dbReference>
<protein>
    <recommendedName>
        <fullName evidence="3">Tetracycline repressor TetR C-terminal domain-containing protein</fullName>
    </recommendedName>
</protein>
<evidence type="ECO:0000313" key="4">
    <source>
        <dbReference type="EMBL" id="QPP05147.1"/>
    </source>
</evidence>
<evidence type="ECO:0000259" key="3">
    <source>
        <dbReference type="Pfam" id="PF02909"/>
    </source>
</evidence>
<keyword evidence="1" id="KW-0805">Transcription regulation</keyword>
<dbReference type="RefSeq" id="WP_197348645.1">
    <property type="nucleotide sequence ID" value="NZ_CP048882.1"/>
</dbReference>
<dbReference type="KEGG" id="sbat:G4Z16_00670"/>
<evidence type="ECO:0000256" key="1">
    <source>
        <dbReference type="ARBA" id="ARBA00023015"/>
    </source>
</evidence>
<proteinExistence type="predicted"/>
<evidence type="ECO:0000256" key="2">
    <source>
        <dbReference type="ARBA" id="ARBA00023163"/>
    </source>
</evidence>
<dbReference type="Pfam" id="PF02909">
    <property type="entry name" value="TetR_C_1"/>
    <property type="match status" value="1"/>
</dbReference>
<keyword evidence="5" id="KW-1185">Reference proteome</keyword>
<accession>A0A7T1T2E1</accession>
<sequence length="66" mass="7546">MNIQRRSGLTEEQWRTTVGPYLHDILRTGAYPQLSRVIHEATDLDNDVRFERGLTHVLNGLKGLVS</sequence>